<dbReference type="AlphaFoldDB" id="A0A2Z4LW33"/>
<evidence type="ECO:0000256" key="2">
    <source>
        <dbReference type="ARBA" id="ARBA00022598"/>
    </source>
</evidence>
<reference evidence="4 5" key="1">
    <citation type="submission" date="2018-06" db="EMBL/GenBank/DDBJ databases">
        <title>Spongiibacterium sp. HME9304 Genome sequencing and assembly.</title>
        <authorList>
            <person name="Kang H."/>
            <person name="Kim H."/>
            <person name="Joh K."/>
        </authorList>
    </citation>
    <scope>NUCLEOTIDE SEQUENCE [LARGE SCALE GENOMIC DNA]</scope>
    <source>
        <strain evidence="4 5">HME9304</strain>
    </source>
</reference>
<dbReference type="GO" id="GO:0008756">
    <property type="term" value="F:o-succinylbenzoate-CoA ligase activity"/>
    <property type="evidence" value="ECO:0007669"/>
    <property type="project" value="UniProtKB-EC"/>
</dbReference>
<dbReference type="PANTHER" id="PTHR43201">
    <property type="entry name" value="ACYL-COA SYNTHETASE"/>
    <property type="match status" value="1"/>
</dbReference>
<dbReference type="PANTHER" id="PTHR43201:SF5">
    <property type="entry name" value="MEDIUM-CHAIN ACYL-COA LIGASE ACSF2, MITOCHONDRIAL"/>
    <property type="match status" value="1"/>
</dbReference>
<evidence type="ECO:0000256" key="1">
    <source>
        <dbReference type="ARBA" id="ARBA00006432"/>
    </source>
</evidence>
<comment type="similarity">
    <text evidence="1">Belongs to the ATP-dependent AMP-binding enzyme family.</text>
</comment>
<dbReference type="Gene3D" id="3.40.50.12780">
    <property type="entry name" value="N-terminal domain of ligase-like"/>
    <property type="match status" value="1"/>
</dbReference>
<dbReference type="EMBL" id="CP030104">
    <property type="protein sequence ID" value="AWX45929.1"/>
    <property type="molecule type" value="Genomic_DNA"/>
</dbReference>
<dbReference type="GO" id="GO:0031956">
    <property type="term" value="F:medium-chain fatty acid-CoA ligase activity"/>
    <property type="evidence" value="ECO:0007669"/>
    <property type="project" value="TreeGrafter"/>
</dbReference>
<dbReference type="InterPro" id="IPR045851">
    <property type="entry name" value="AMP-bd_C_sf"/>
</dbReference>
<dbReference type="InterPro" id="IPR000873">
    <property type="entry name" value="AMP-dep_synth/lig_dom"/>
</dbReference>
<keyword evidence="2 4" id="KW-0436">Ligase</keyword>
<evidence type="ECO:0000259" key="3">
    <source>
        <dbReference type="Pfam" id="PF00501"/>
    </source>
</evidence>
<feature type="domain" description="AMP-dependent synthetase/ligase" evidence="3">
    <location>
        <begin position="54"/>
        <end position="200"/>
    </location>
</feature>
<dbReference type="KEGG" id="spon:HME9304_02961"/>
<accession>A0A2Z4LW33</accession>
<name>A0A2Z4LW33_9FLAO</name>
<dbReference type="SUPFAM" id="SSF56801">
    <property type="entry name" value="Acetyl-CoA synthetase-like"/>
    <property type="match status" value="1"/>
</dbReference>
<protein>
    <submittedName>
        <fullName evidence="4">O-succinylbenzoate--CoA ligase</fullName>
        <ecNumber evidence="4">6.2.1.26</ecNumber>
    </submittedName>
</protein>
<gene>
    <name evidence="4" type="primary">menE</name>
    <name evidence="4" type="ORF">HME9304_02961</name>
</gene>
<dbReference type="Proteomes" id="UP000248536">
    <property type="component" value="Chromosome"/>
</dbReference>
<evidence type="ECO:0000313" key="4">
    <source>
        <dbReference type="EMBL" id="AWX45929.1"/>
    </source>
</evidence>
<dbReference type="Pfam" id="PF00501">
    <property type="entry name" value="AMP-binding"/>
    <property type="match status" value="1"/>
</dbReference>
<dbReference type="EC" id="6.2.1.26" evidence="4"/>
<keyword evidence="5" id="KW-1185">Reference proteome</keyword>
<sequence>MKMNPTWRKIHTDFKLNGVPCSHAELSEIGYSLIKEGQVFENSIGDFLLDWISDTPTVNVFTSGSTGNPKKITLKKAHMVNSAQATGEYLGLKAGDTSLLCLPCSSIAGKMMLVRAMVLGLELDYVEPSATPLAFTRKPYDFVALVPLQAEKSLTQLSQINTIIIGGAPISTSLRKALEQSVSTVFETYGMTETITHIAMKKIGSAQVKSSAVETYFETLPNISVYQDARDCLVINAPKISDSKIVTNDIVELLNDSKFKWLGRYDSIINSGGIKLIPEQIEEKLSHLIGHRFFIAGIPDESLGQKLILIVEDISTDNQDLFHKIKALEGFGKYEIPKEIYSLQPFVETPSGKIDRKKTLLEIS</sequence>
<proteinExistence type="inferred from homology"/>
<dbReference type="InterPro" id="IPR042099">
    <property type="entry name" value="ANL_N_sf"/>
</dbReference>
<dbReference type="Gene3D" id="3.30.300.30">
    <property type="match status" value="1"/>
</dbReference>
<dbReference type="GO" id="GO:0006631">
    <property type="term" value="P:fatty acid metabolic process"/>
    <property type="evidence" value="ECO:0007669"/>
    <property type="project" value="TreeGrafter"/>
</dbReference>
<evidence type="ECO:0000313" key="5">
    <source>
        <dbReference type="Proteomes" id="UP000248536"/>
    </source>
</evidence>
<organism evidence="4 5">
    <name type="scientific">Flagellimonas maritima</name>
    <dbReference type="NCBI Taxonomy" id="1383885"/>
    <lineage>
        <taxon>Bacteria</taxon>
        <taxon>Pseudomonadati</taxon>
        <taxon>Bacteroidota</taxon>
        <taxon>Flavobacteriia</taxon>
        <taxon>Flavobacteriales</taxon>
        <taxon>Flavobacteriaceae</taxon>
        <taxon>Flagellimonas</taxon>
    </lineage>
</organism>